<sequence>MSALKSIILSSLLIGASQAKDHSSHNCCINWSKVPGSNYNGWGVNWGLTHIACDHYPGAATWNEQTCNENYNGAIAIGGGDFISKCQDAGQANGYTRDQIGAGYRGTC</sequence>
<name>X0L0B4_FUSOX</name>
<reference evidence="2" key="1">
    <citation type="submission" date="2011-11" db="EMBL/GenBank/DDBJ databases">
        <title>The Genome Sequence of Fusarium oxysporum Cotton.</title>
        <authorList>
            <consortium name="The Broad Institute Genome Sequencing Platform"/>
            <person name="Ma L.-J."/>
            <person name="Gale L.R."/>
            <person name="Schwartz D.C."/>
            <person name="Zhou S."/>
            <person name="Corby-Kistler H."/>
            <person name="Young S.K."/>
            <person name="Zeng Q."/>
            <person name="Gargeya S."/>
            <person name="Fitzgerald M."/>
            <person name="Haas B."/>
            <person name="Abouelleil A."/>
            <person name="Alvarado L."/>
            <person name="Arachchi H.M."/>
            <person name="Berlin A."/>
            <person name="Brown A."/>
            <person name="Chapman S.B."/>
            <person name="Chen Z."/>
            <person name="Dunbar C."/>
            <person name="Freedman E."/>
            <person name="Gearin G."/>
            <person name="Goldberg J."/>
            <person name="Griggs A."/>
            <person name="Gujja S."/>
            <person name="Heiman D."/>
            <person name="Howarth C."/>
            <person name="Larson L."/>
            <person name="Lui A."/>
            <person name="MacDonald P.J.P."/>
            <person name="Montmayeur A."/>
            <person name="Murphy C."/>
            <person name="Neiman D."/>
            <person name="Pearson M."/>
            <person name="Priest M."/>
            <person name="Roberts A."/>
            <person name="Saif S."/>
            <person name="Shea T."/>
            <person name="Shenoy N."/>
            <person name="Sisk P."/>
            <person name="Stolte C."/>
            <person name="Sykes S."/>
            <person name="Wortman J."/>
            <person name="Nusbaum C."/>
            <person name="Birren B."/>
        </authorList>
    </citation>
    <scope>NUCLEOTIDE SEQUENCE [LARGE SCALE GENOMIC DNA]</scope>
    <source>
        <strain evidence="2">25433</strain>
    </source>
</reference>
<dbReference type="EMBL" id="JH658059">
    <property type="protein sequence ID" value="EXM14507.1"/>
    <property type="molecule type" value="Genomic_DNA"/>
</dbReference>
<evidence type="ECO:0000313" key="2">
    <source>
        <dbReference type="EMBL" id="EXM14507.1"/>
    </source>
</evidence>
<accession>X0L0B4</accession>
<evidence type="ECO:0000256" key="1">
    <source>
        <dbReference type="SAM" id="SignalP"/>
    </source>
</evidence>
<dbReference type="AlphaFoldDB" id="X0L0B4"/>
<keyword evidence="1" id="KW-0732">Signal</keyword>
<reference evidence="2" key="2">
    <citation type="submission" date="2012-05" db="EMBL/GenBank/DDBJ databases">
        <title>The Genome Annotation of Fusarium oxysporum Cotton.</title>
        <authorList>
            <consortium name="The Broad Institute Genomics Platform"/>
            <person name="Ma L.-J."/>
            <person name="Corby-Kistler H."/>
            <person name="Broz K."/>
            <person name="Gale L.R."/>
            <person name="Jonkers W."/>
            <person name="O'Donnell K."/>
            <person name="Ploetz R."/>
            <person name="Steinberg C."/>
            <person name="Schwartz D.C."/>
            <person name="VanEtten H."/>
            <person name="Zhou S."/>
            <person name="Young S.K."/>
            <person name="Zeng Q."/>
            <person name="Gargeya S."/>
            <person name="Fitzgerald M."/>
            <person name="Abouelleil A."/>
            <person name="Alvarado L."/>
            <person name="Chapman S.B."/>
            <person name="Gainer-Dewar J."/>
            <person name="Goldberg J."/>
            <person name="Griggs A."/>
            <person name="Gujja S."/>
            <person name="Hansen M."/>
            <person name="Howarth C."/>
            <person name="Imamovic A."/>
            <person name="Ireland A."/>
            <person name="Larimer J."/>
            <person name="McCowan C."/>
            <person name="Murphy C."/>
            <person name="Pearson M."/>
            <person name="Poon T.W."/>
            <person name="Priest M."/>
            <person name="Roberts A."/>
            <person name="Saif S."/>
            <person name="Shea T."/>
            <person name="Sykes S."/>
            <person name="Wortman J."/>
            <person name="Nusbaum C."/>
            <person name="Birren B."/>
        </authorList>
    </citation>
    <scope>NUCLEOTIDE SEQUENCE</scope>
    <source>
        <strain evidence="2">25433</strain>
    </source>
</reference>
<dbReference type="Proteomes" id="UP000030701">
    <property type="component" value="Unassembled WGS sequence"/>
</dbReference>
<feature type="signal peptide" evidence="1">
    <location>
        <begin position="1"/>
        <end position="19"/>
    </location>
</feature>
<protein>
    <submittedName>
        <fullName evidence="2">Uncharacterized protein</fullName>
    </submittedName>
</protein>
<proteinExistence type="predicted"/>
<feature type="chain" id="PRO_5004942828" evidence="1">
    <location>
        <begin position="20"/>
        <end position="108"/>
    </location>
</feature>
<organism evidence="2">
    <name type="scientific">Fusarium oxysporum f. sp. vasinfectum 25433</name>
    <dbReference type="NCBI Taxonomy" id="1089449"/>
    <lineage>
        <taxon>Eukaryota</taxon>
        <taxon>Fungi</taxon>
        <taxon>Dikarya</taxon>
        <taxon>Ascomycota</taxon>
        <taxon>Pezizomycotina</taxon>
        <taxon>Sordariomycetes</taxon>
        <taxon>Hypocreomycetidae</taxon>
        <taxon>Hypocreales</taxon>
        <taxon>Nectriaceae</taxon>
        <taxon>Fusarium</taxon>
        <taxon>Fusarium oxysporum species complex</taxon>
    </lineage>
</organism>
<dbReference type="HOGENOM" id="CLU_2223366_0_0_1"/>
<gene>
    <name evidence="2" type="ORF">FOTG_17109</name>
</gene>
<dbReference type="OrthoDB" id="5004672at2759"/>